<gene>
    <name evidence="2" type="ORF">PAPOLLO_LOCUS17189</name>
</gene>
<protein>
    <submittedName>
        <fullName evidence="2">(apollo) hypothetical protein</fullName>
    </submittedName>
</protein>
<accession>A0A8S3XE06</accession>
<keyword evidence="1" id="KW-0175">Coiled coil</keyword>
<reference evidence="2" key="1">
    <citation type="submission" date="2021-04" db="EMBL/GenBank/DDBJ databases">
        <authorList>
            <person name="Tunstrom K."/>
        </authorList>
    </citation>
    <scope>NUCLEOTIDE SEQUENCE</scope>
</reference>
<sequence>MKCRLSEEYSASQKKGGDNTQTPICPNLVLQNVKMRNKAVSDCRTSETEIRELKALIARLTSEFATLKTKLDEVTISLHNCYERMDELNDLNIQLQQGFRNETEIVGIPEGNNENLEHIVKVAAQKVGAQLEDVDVDWITHVKPLRLAASPNVPDSGSRKI</sequence>
<keyword evidence="3" id="KW-1185">Reference proteome</keyword>
<evidence type="ECO:0000313" key="3">
    <source>
        <dbReference type="Proteomes" id="UP000691718"/>
    </source>
</evidence>
<proteinExistence type="predicted"/>
<evidence type="ECO:0000313" key="2">
    <source>
        <dbReference type="EMBL" id="CAG5020004.1"/>
    </source>
</evidence>
<dbReference type="Proteomes" id="UP000691718">
    <property type="component" value="Unassembled WGS sequence"/>
</dbReference>
<dbReference type="OrthoDB" id="5960234at2759"/>
<evidence type="ECO:0000256" key="1">
    <source>
        <dbReference type="SAM" id="Coils"/>
    </source>
</evidence>
<dbReference type="EMBL" id="CAJQZP010001133">
    <property type="protein sequence ID" value="CAG5020004.1"/>
    <property type="molecule type" value="Genomic_DNA"/>
</dbReference>
<dbReference type="AlphaFoldDB" id="A0A8S3XE06"/>
<name>A0A8S3XE06_PARAO</name>
<comment type="caution">
    <text evidence="2">The sequence shown here is derived from an EMBL/GenBank/DDBJ whole genome shotgun (WGS) entry which is preliminary data.</text>
</comment>
<feature type="coiled-coil region" evidence="1">
    <location>
        <begin position="43"/>
        <end position="70"/>
    </location>
</feature>
<organism evidence="2 3">
    <name type="scientific">Parnassius apollo</name>
    <name type="common">Apollo butterfly</name>
    <name type="synonym">Papilio apollo</name>
    <dbReference type="NCBI Taxonomy" id="110799"/>
    <lineage>
        <taxon>Eukaryota</taxon>
        <taxon>Metazoa</taxon>
        <taxon>Ecdysozoa</taxon>
        <taxon>Arthropoda</taxon>
        <taxon>Hexapoda</taxon>
        <taxon>Insecta</taxon>
        <taxon>Pterygota</taxon>
        <taxon>Neoptera</taxon>
        <taxon>Endopterygota</taxon>
        <taxon>Lepidoptera</taxon>
        <taxon>Glossata</taxon>
        <taxon>Ditrysia</taxon>
        <taxon>Papilionoidea</taxon>
        <taxon>Papilionidae</taxon>
        <taxon>Parnassiinae</taxon>
        <taxon>Parnassini</taxon>
        <taxon>Parnassius</taxon>
        <taxon>Parnassius</taxon>
    </lineage>
</organism>